<dbReference type="EMBL" id="CADCTV010000125">
    <property type="protein sequence ID" value="CAA9302048.1"/>
    <property type="molecule type" value="Genomic_DNA"/>
</dbReference>
<gene>
    <name evidence="1" type="ORF">AVDCRST_MAG89-543</name>
</gene>
<name>A0A6J4KDQ3_9BACT</name>
<reference evidence="1" key="1">
    <citation type="submission" date="2020-02" db="EMBL/GenBank/DDBJ databases">
        <authorList>
            <person name="Meier V. D."/>
        </authorList>
    </citation>
    <scope>NUCLEOTIDE SEQUENCE</scope>
    <source>
        <strain evidence="1">AVDCRST_MAG89</strain>
    </source>
</reference>
<organism evidence="1">
    <name type="scientific">uncultured Gemmatimonadota bacterium</name>
    <dbReference type="NCBI Taxonomy" id="203437"/>
    <lineage>
        <taxon>Bacteria</taxon>
        <taxon>Pseudomonadati</taxon>
        <taxon>Gemmatimonadota</taxon>
        <taxon>environmental samples</taxon>
    </lineage>
</organism>
<protein>
    <submittedName>
        <fullName evidence="1">Uncharacterized protein</fullName>
    </submittedName>
</protein>
<evidence type="ECO:0000313" key="1">
    <source>
        <dbReference type="EMBL" id="CAA9302048.1"/>
    </source>
</evidence>
<sequence length="199" mass="21503">MKIWKDGETTSTLCPNCEGRRDMVFQRRAVQLHDPDVHIPDVLVAVCQACDATALIPRQSTPRLRAGVKSATVTLNARIPGHLEDVLLLLAETQSSTSPPSVPAVLRFLLSEFVSNRAVANRVKECATDDLLNGPADHELSVRIPALLLVEMDEAAARVGIPSRTAVIKGLLAVAKEDVLDGRDEVLGNTMRRVLAAVT</sequence>
<accession>A0A6J4KDQ3</accession>
<proteinExistence type="predicted"/>
<dbReference type="AlphaFoldDB" id="A0A6J4KDQ3"/>